<reference evidence="1" key="1">
    <citation type="submission" date="2021-02" db="EMBL/GenBank/DDBJ databases">
        <authorList>
            <person name="Dougan E. K."/>
            <person name="Rhodes N."/>
            <person name="Thang M."/>
            <person name="Chan C."/>
        </authorList>
    </citation>
    <scope>NUCLEOTIDE SEQUENCE</scope>
</reference>
<dbReference type="InterPro" id="IPR022025">
    <property type="entry name" value="Amidoligase_2"/>
</dbReference>
<gene>
    <name evidence="1" type="ORF">SNAT2548_LOCUS13534</name>
</gene>
<dbReference type="EMBL" id="CAJNDS010001435">
    <property type="protein sequence ID" value="CAE7259571.1"/>
    <property type="molecule type" value="Genomic_DNA"/>
</dbReference>
<comment type="caution">
    <text evidence="1">The sequence shown here is derived from an EMBL/GenBank/DDBJ whole genome shotgun (WGS) entry which is preliminary data.</text>
</comment>
<name>A0A812M7X5_9DINO</name>
<proteinExistence type="predicted"/>
<accession>A0A812M7X5</accession>
<evidence type="ECO:0000313" key="1">
    <source>
        <dbReference type="EMBL" id="CAE7259571.1"/>
    </source>
</evidence>
<organism evidence="1 2">
    <name type="scientific">Symbiodinium natans</name>
    <dbReference type="NCBI Taxonomy" id="878477"/>
    <lineage>
        <taxon>Eukaryota</taxon>
        <taxon>Sar</taxon>
        <taxon>Alveolata</taxon>
        <taxon>Dinophyceae</taxon>
        <taxon>Suessiales</taxon>
        <taxon>Symbiodiniaceae</taxon>
        <taxon>Symbiodinium</taxon>
    </lineage>
</organism>
<sequence>MELSKKDWGRLWYAGDGRMAKLVKDLLNPDGKYHAVNFPSSDRDYCTIEVRLHSGTMEAWKIKRWVKLLLQLLEGCKDVWDEELRLYVRRGSQLQLLNMFVDEEVRSHLLRRAFYFARRYPDAGLVSDELPWLRRAAEHGYPEDGTWWEYDCGSCGERFPADMALDEDRALCWSCLHNPKRASAPGVQEELCQGWPVNLCRKCGKIFPSKRPYFGRKLPTCRSCT</sequence>
<dbReference type="AlphaFoldDB" id="A0A812M7X5"/>
<dbReference type="OrthoDB" id="5291055at2759"/>
<dbReference type="Pfam" id="PF12224">
    <property type="entry name" value="Amidoligase_2"/>
    <property type="match status" value="1"/>
</dbReference>
<keyword evidence="2" id="KW-1185">Reference proteome</keyword>
<protein>
    <submittedName>
        <fullName evidence="1">Uncharacterized protein</fullName>
    </submittedName>
</protein>
<evidence type="ECO:0000313" key="2">
    <source>
        <dbReference type="Proteomes" id="UP000604046"/>
    </source>
</evidence>
<dbReference type="Proteomes" id="UP000604046">
    <property type="component" value="Unassembled WGS sequence"/>
</dbReference>